<dbReference type="Proteomes" id="UP000054359">
    <property type="component" value="Unassembled WGS sequence"/>
</dbReference>
<dbReference type="GO" id="GO:0046872">
    <property type="term" value="F:metal ion binding"/>
    <property type="evidence" value="ECO:0007669"/>
    <property type="project" value="UniProtKB-KW"/>
</dbReference>
<evidence type="ECO:0000256" key="1">
    <source>
        <dbReference type="ARBA" id="ARBA00001946"/>
    </source>
</evidence>
<keyword evidence="2" id="KW-0479">Metal-binding</keyword>
<dbReference type="SUPFAM" id="SSF55811">
    <property type="entry name" value="Nudix"/>
    <property type="match status" value="1"/>
</dbReference>
<dbReference type="EMBL" id="KK119366">
    <property type="protein sequence ID" value="KFM75485.1"/>
    <property type="molecule type" value="Genomic_DNA"/>
</dbReference>
<dbReference type="InterPro" id="IPR015797">
    <property type="entry name" value="NUDIX_hydrolase-like_dom_sf"/>
</dbReference>
<reference evidence="6 7" key="1">
    <citation type="submission" date="2013-11" db="EMBL/GenBank/DDBJ databases">
        <title>Genome sequencing of Stegodyphus mimosarum.</title>
        <authorList>
            <person name="Bechsgaard J."/>
        </authorList>
    </citation>
    <scope>NUCLEOTIDE SEQUENCE [LARGE SCALE GENOMIC DNA]</scope>
</reference>
<evidence type="ECO:0000259" key="5">
    <source>
        <dbReference type="PROSITE" id="PS51462"/>
    </source>
</evidence>
<evidence type="ECO:0000313" key="6">
    <source>
        <dbReference type="EMBL" id="KFM75485.1"/>
    </source>
</evidence>
<dbReference type="Gene3D" id="3.90.79.10">
    <property type="entry name" value="Nucleoside Triphosphate Pyrophosphohydrolase"/>
    <property type="match status" value="1"/>
</dbReference>
<keyword evidence="3" id="KW-0378">Hydrolase</keyword>
<dbReference type="PANTHER" id="PTHR31835:SF1">
    <property type="entry name" value="URIDINE DIPHOSPHATE GLUCOSE PYROPHOSPHATASE NUDT22"/>
    <property type="match status" value="1"/>
</dbReference>
<organism evidence="6 7">
    <name type="scientific">Stegodyphus mimosarum</name>
    <name type="common">African social velvet spider</name>
    <dbReference type="NCBI Taxonomy" id="407821"/>
    <lineage>
        <taxon>Eukaryota</taxon>
        <taxon>Metazoa</taxon>
        <taxon>Ecdysozoa</taxon>
        <taxon>Arthropoda</taxon>
        <taxon>Chelicerata</taxon>
        <taxon>Arachnida</taxon>
        <taxon>Araneae</taxon>
        <taxon>Araneomorphae</taxon>
        <taxon>Entelegynae</taxon>
        <taxon>Eresoidea</taxon>
        <taxon>Eresidae</taxon>
        <taxon>Stegodyphus</taxon>
    </lineage>
</organism>
<dbReference type="OMA" id="TCYRDFI"/>
<name>A0A087UDP6_STEMI</name>
<dbReference type="OrthoDB" id="242473at2759"/>
<keyword evidence="4" id="KW-0460">Magnesium</keyword>
<evidence type="ECO:0000313" key="7">
    <source>
        <dbReference type="Proteomes" id="UP000054359"/>
    </source>
</evidence>
<keyword evidence="7" id="KW-1185">Reference proteome</keyword>
<proteinExistence type="predicted"/>
<comment type="cofactor">
    <cofactor evidence="1">
        <name>Mg(2+)</name>
        <dbReference type="ChEBI" id="CHEBI:18420"/>
    </cofactor>
</comment>
<feature type="domain" description="Nudix hydrolase" evidence="5">
    <location>
        <begin position="121"/>
        <end position="283"/>
    </location>
</feature>
<protein>
    <submittedName>
        <fullName evidence="6">Nucleoside diphosphate-linked moiety X motif 22</fullName>
    </submittedName>
</protein>
<dbReference type="STRING" id="407821.A0A087UDP6"/>
<sequence>MEINGSLQTFCVAGNGLIKDLIKVHCDPKYNMKPHPIFHHSIEKLWVEKSKTGVNLFNASKFRFHGLKVENPTICNLLPSVTCFLGITNYKEFIGTNYAPYAEQLVKDGMTNYSDPQAYLANPLGVGALLETRNGDIVFMRRSNTCAEMPGRVDRPGGHPEPDDVKNAFCESMECVEPAHIVNELFESVLKEIRDEINIPIKALSYPVLLGISYNPDTCRKPSLEFYVRCKLSTKEIQLLYLEQTQPEAEESSELVVVPLSELLDEKKLSDDFRNQLTHAAKCAVILLNIFYG</sequence>
<dbReference type="GO" id="GO:0052751">
    <property type="term" value="F:GDP-mannose hydrolase activity"/>
    <property type="evidence" value="ECO:0007669"/>
    <property type="project" value="TreeGrafter"/>
</dbReference>
<dbReference type="PANTHER" id="PTHR31835">
    <property type="entry name" value="URIDINE DIPHOSPHATE GLUCOSE PYROPHOSPHATASE"/>
    <property type="match status" value="1"/>
</dbReference>
<gene>
    <name evidence="6" type="ORF">X975_13963</name>
</gene>
<evidence type="ECO:0000256" key="3">
    <source>
        <dbReference type="ARBA" id="ARBA00022801"/>
    </source>
</evidence>
<evidence type="ECO:0000256" key="4">
    <source>
        <dbReference type="ARBA" id="ARBA00022842"/>
    </source>
</evidence>
<dbReference type="InterPro" id="IPR055295">
    <property type="entry name" value="NUDT22/NUDT9-like"/>
</dbReference>
<feature type="non-terminal residue" evidence="6">
    <location>
        <position position="293"/>
    </location>
</feature>
<evidence type="ECO:0000256" key="2">
    <source>
        <dbReference type="ARBA" id="ARBA00022723"/>
    </source>
</evidence>
<dbReference type="PROSITE" id="PS51462">
    <property type="entry name" value="NUDIX"/>
    <property type="match status" value="1"/>
</dbReference>
<dbReference type="AlphaFoldDB" id="A0A087UDP6"/>
<dbReference type="InterPro" id="IPR000086">
    <property type="entry name" value="NUDIX_hydrolase_dom"/>
</dbReference>
<dbReference type="CDD" id="cd02883">
    <property type="entry name" value="NUDIX_Hydrolase"/>
    <property type="match status" value="1"/>
</dbReference>
<accession>A0A087UDP6</accession>